<evidence type="ECO:0000313" key="3">
    <source>
        <dbReference type="EMBL" id="CAL4790253.1"/>
    </source>
</evidence>
<evidence type="ECO:0000313" key="2">
    <source>
        <dbReference type="EMBL" id="CAI4002941.1"/>
    </source>
</evidence>
<protein>
    <submittedName>
        <fullName evidence="3">tRNA/tmRNA (Uracil-C(5))-methyltransferase</fullName>
    </submittedName>
</protein>
<reference evidence="2" key="1">
    <citation type="submission" date="2022-10" db="EMBL/GenBank/DDBJ databases">
        <authorList>
            <person name="Chen Y."/>
            <person name="Dougan E. K."/>
            <person name="Chan C."/>
            <person name="Rhodes N."/>
            <person name="Thang M."/>
        </authorList>
    </citation>
    <scope>NUCLEOTIDE SEQUENCE</scope>
</reference>
<dbReference type="InterPro" id="IPR029063">
    <property type="entry name" value="SAM-dependent_MTases_sf"/>
</dbReference>
<proteinExistence type="predicted"/>
<dbReference type="OrthoDB" id="408303at2759"/>
<sequence>MDATSPGAPGGDADAAPESLRSKLWAAVGQSKAIRTKEMQESCAFYDCVRKDARKLRPEVVVDVCGGHGALALLFLAHGQAQQATIIDPQRPASHATLREAWSSFVTGPISYDQRPLQQALPEVLKGNSKRMLVVACHACQHLAREIIDHCMAHNTAFAVCPCCPKDHQGHLQAAAKSLEVEFPAAMILAEMGRLTAQHCACALRSFDAKVSPHNRVIFGRPGAGPQEASGEAEEKLRRAYARAHHPGSADGRAAGLWSSAEAVATAAAGIDAGPEELKQKEQAVRELLSPVTGQDIWERLEVRESPRRHFRARTVVAVGAPNTANLSPEESGGLFRFVPTSSGYQLQSTIPTETLLPQIAAALPALAQLLSSFSEFLAPRCVKLHGTLGTSQLLCCVWKRCILFLVHCLHARLSKLTWSLQKSYCSWKAWQQLHVSKDGHA</sequence>
<keyword evidence="4" id="KW-1185">Reference proteome</keyword>
<comment type="caution">
    <text evidence="2">The sequence shown here is derived from an EMBL/GenBank/DDBJ whole genome shotgun (WGS) entry which is preliminary data.</text>
</comment>
<accession>A0A9P1D6M7</accession>
<dbReference type="Proteomes" id="UP001152797">
    <property type="component" value="Unassembled WGS sequence"/>
</dbReference>
<dbReference type="EMBL" id="CAMXCT030003189">
    <property type="protein sequence ID" value="CAL4790253.1"/>
    <property type="molecule type" value="Genomic_DNA"/>
</dbReference>
<dbReference type="AlphaFoldDB" id="A0A9P1D6M7"/>
<evidence type="ECO:0000313" key="4">
    <source>
        <dbReference type="Proteomes" id="UP001152797"/>
    </source>
</evidence>
<name>A0A9P1D6M7_9DINO</name>
<dbReference type="Gene3D" id="3.40.50.150">
    <property type="entry name" value="Vaccinia Virus protein VP39"/>
    <property type="match status" value="1"/>
</dbReference>
<gene>
    <name evidence="2" type="ORF">C1SCF055_LOCUS28851</name>
</gene>
<dbReference type="InterPro" id="IPR025714">
    <property type="entry name" value="Methyltranfer_dom"/>
</dbReference>
<feature type="domain" description="Methyltransferase" evidence="1">
    <location>
        <begin position="37"/>
        <end position="166"/>
    </location>
</feature>
<dbReference type="Pfam" id="PF13679">
    <property type="entry name" value="Methyltransf_32"/>
    <property type="match status" value="1"/>
</dbReference>
<evidence type="ECO:0000259" key="1">
    <source>
        <dbReference type="Pfam" id="PF13679"/>
    </source>
</evidence>
<reference evidence="3 4" key="2">
    <citation type="submission" date="2024-05" db="EMBL/GenBank/DDBJ databases">
        <authorList>
            <person name="Chen Y."/>
            <person name="Shah S."/>
            <person name="Dougan E. K."/>
            <person name="Thang M."/>
            <person name="Chan C."/>
        </authorList>
    </citation>
    <scope>NUCLEOTIDE SEQUENCE [LARGE SCALE GENOMIC DNA]</scope>
</reference>
<dbReference type="EMBL" id="CAMXCT010003189">
    <property type="protein sequence ID" value="CAI4002941.1"/>
    <property type="molecule type" value="Genomic_DNA"/>
</dbReference>
<organism evidence="2">
    <name type="scientific">Cladocopium goreaui</name>
    <dbReference type="NCBI Taxonomy" id="2562237"/>
    <lineage>
        <taxon>Eukaryota</taxon>
        <taxon>Sar</taxon>
        <taxon>Alveolata</taxon>
        <taxon>Dinophyceae</taxon>
        <taxon>Suessiales</taxon>
        <taxon>Symbiodiniaceae</taxon>
        <taxon>Cladocopium</taxon>
    </lineage>
</organism>
<dbReference type="EMBL" id="CAMXCT020003189">
    <property type="protein sequence ID" value="CAL1156316.1"/>
    <property type="molecule type" value="Genomic_DNA"/>
</dbReference>